<dbReference type="AlphaFoldDB" id="A0AAE3R4M4"/>
<accession>A0AAE3R4M4</accession>
<organism evidence="1 2">
    <name type="scientific">Xanthocytophaga agilis</name>
    <dbReference type="NCBI Taxonomy" id="3048010"/>
    <lineage>
        <taxon>Bacteria</taxon>
        <taxon>Pseudomonadati</taxon>
        <taxon>Bacteroidota</taxon>
        <taxon>Cytophagia</taxon>
        <taxon>Cytophagales</taxon>
        <taxon>Rhodocytophagaceae</taxon>
        <taxon>Xanthocytophaga</taxon>
    </lineage>
</organism>
<keyword evidence="2" id="KW-1185">Reference proteome</keyword>
<dbReference type="EMBL" id="JASJOU010000008">
    <property type="protein sequence ID" value="MDJ1503541.1"/>
    <property type="molecule type" value="Genomic_DNA"/>
</dbReference>
<reference evidence="1" key="1">
    <citation type="submission" date="2023-05" db="EMBL/GenBank/DDBJ databases">
        <authorList>
            <person name="Zhang X."/>
        </authorList>
    </citation>
    <scope>NUCLEOTIDE SEQUENCE</scope>
    <source>
        <strain evidence="1">BD1B2-1</strain>
    </source>
</reference>
<gene>
    <name evidence="1" type="ORF">QNI22_22935</name>
</gene>
<dbReference type="RefSeq" id="WP_314514159.1">
    <property type="nucleotide sequence ID" value="NZ_JASJOU010000008.1"/>
</dbReference>
<evidence type="ECO:0000313" key="1">
    <source>
        <dbReference type="EMBL" id="MDJ1503541.1"/>
    </source>
</evidence>
<proteinExistence type="predicted"/>
<sequence length="449" mass="50662">MKKIIFFFSITFFISYVSYGQFSIPTIAFAGKTIKDIINEFENTGNRLMQNAQTAGNGVASKFGNEILVATQNLNYYFGQNIDKTFINLKIEEQNIFVEVNKLIDQFNNLNQTISTVSEMTNLDLIEFTNRINLLTKKVDYYISSINGTTVINSDATYLLSITGLGFGLTDSRQKYNTTVYINGNLLPATAIDLTQRRQIRLHIPNVQVKPFFKDNRIVYIPIKIISEITKPSGWFGTSSNTSKYETKFNLVLMPTIAGEINISEVISQRVLDNTTLTQSISRSFQGCKTKQPCEMVESWSCNENQKIIGVRYACDGQCGWAYKKRASTPGDQYAPDYDILNDGKSVTVYRHLDGENQTTITYYVDYKNYKKDFQTIKNSTIKLKYGEPFDILLNANNSDCNYSIIGKLTTGQTINYNNNTISNSPYLKLLGVGKTGDICKASFNLIAP</sequence>
<evidence type="ECO:0000313" key="2">
    <source>
        <dbReference type="Proteomes" id="UP001232063"/>
    </source>
</evidence>
<comment type="caution">
    <text evidence="1">The sequence shown here is derived from an EMBL/GenBank/DDBJ whole genome shotgun (WGS) entry which is preliminary data.</text>
</comment>
<name>A0AAE3R4M4_9BACT</name>
<dbReference type="Proteomes" id="UP001232063">
    <property type="component" value="Unassembled WGS sequence"/>
</dbReference>
<protein>
    <submittedName>
        <fullName evidence="1">Uncharacterized protein</fullName>
    </submittedName>
</protein>